<protein>
    <submittedName>
        <fullName evidence="5">Domain 1-containing protein</fullName>
    </submittedName>
</protein>
<name>A0ABT1JGN3_ACTCY</name>
<reference evidence="5 6" key="2">
    <citation type="submission" date="2022-06" db="EMBL/GenBank/DDBJ databases">
        <title>Genomic Encyclopedia of Type Strains, Phase I: the one thousand microbial genomes (KMG-I) project.</title>
        <authorList>
            <person name="Kyrpides N."/>
        </authorList>
    </citation>
    <scope>NUCLEOTIDE SEQUENCE [LARGE SCALE GENOMIC DNA]</scope>
    <source>
        <strain evidence="5 6">DSM 43889</strain>
    </source>
</reference>
<dbReference type="NCBIfam" id="TIGR00369">
    <property type="entry name" value="unchar_dom_1"/>
    <property type="match status" value="1"/>
</dbReference>
<gene>
    <name evidence="5" type="ORF">G443_001902</name>
</gene>
<evidence type="ECO:0000313" key="5">
    <source>
        <dbReference type="EMBL" id="MCP2331632.1"/>
    </source>
</evidence>
<dbReference type="PANTHER" id="PTHR21660:SF1">
    <property type="entry name" value="ACYL-COENZYME A THIOESTERASE 13"/>
    <property type="match status" value="1"/>
</dbReference>
<dbReference type="CDD" id="cd03443">
    <property type="entry name" value="PaaI_thioesterase"/>
    <property type="match status" value="1"/>
</dbReference>
<organism evidence="5 6">
    <name type="scientific">Actinoalloteichus caeruleus DSM 43889</name>
    <dbReference type="NCBI Taxonomy" id="1120930"/>
    <lineage>
        <taxon>Bacteria</taxon>
        <taxon>Bacillati</taxon>
        <taxon>Actinomycetota</taxon>
        <taxon>Actinomycetes</taxon>
        <taxon>Pseudonocardiales</taxon>
        <taxon>Pseudonocardiaceae</taxon>
        <taxon>Actinoalloteichus</taxon>
        <taxon>Actinoalloteichus cyanogriseus</taxon>
    </lineage>
</organism>
<comment type="similarity">
    <text evidence="1">Belongs to the thioesterase PaaI family.</text>
</comment>
<dbReference type="InterPro" id="IPR006683">
    <property type="entry name" value="Thioestr_dom"/>
</dbReference>
<feature type="region of interest" description="Disordered" evidence="3">
    <location>
        <begin position="1"/>
        <end position="22"/>
    </location>
</feature>
<dbReference type="Gene3D" id="3.10.129.10">
    <property type="entry name" value="Hotdog Thioesterase"/>
    <property type="match status" value="1"/>
</dbReference>
<comment type="caution">
    <text evidence="5">The sequence shown here is derived from an EMBL/GenBank/DDBJ whole genome shotgun (WGS) entry which is preliminary data.</text>
</comment>
<keyword evidence="2" id="KW-0378">Hydrolase</keyword>
<accession>A0ABT1JGN3</accession>
<dbReference type="InterPro" id="IPR003736">
    <property type="entry name" value="PAAI_dom"/>
</dbReference>
<dbReference type="EMBL" id="AUBJ02000001">
    <property type="protein sequence ID" value="MCP2331632.1"/>
    <property type="molecule type" value="Genomic_DNA"/>
</dbReference>
<evidence type="ECO:0000256" key="3">
    <source>
        <dbReference type="SAM" id="MobiDB-lite"/>
    </source>
</evidence>
<sequence length="154" mass="16813">MTDRADTASEHPRRTGPTTDPTEVERLLRQGPFHEWLGLRVLSVGEDRIELAFAWRPEWVADPDAGYTHGGILATIVDLTADWALVSRLGRGVPTVDMRVDYHRAASRGEDLTAVGEVVRFGRTLAVAEARVHDGQGRLVASGRGLYHTASASS</sequence>
<feature type="domain" description="Thioesterase" evidence="4">
    <location>
        <begin position="66"/>
        <end position="141"/>
    </location>
</feature>
<dbReference type="RefSeq" id="WP_211237500.1">
    <property type="nucleotide sequence ID" value="NZ_AUBJ02000001.1"/>
</dbReference>
<evidence type="ECO:0000256" key="1">
    <source>
        <dbReference type="ARBA" id="ARBA00008324"/>
    </source>
</evidence>
<dbReference type="Pfam" id="PF03061">
    <property type="entry name" value="4HBT"/>
    <property type="match status" value="1"/>
</dbReference>
<dbReference type="InterPro" id="IPR029069">
    <property type="entry name" value="HotDog_dom_sf"/>
</dbReference>
<dbReference type="PANTHER" id="PTHR21660">
    <property type="entry name" value="THIOESTERASE SUPERFAMILY MEMBER-RELATED"/>
    <property type="match status" value="1"/>
</dbReference>
<evidence type="ECO:0000313" key="6">
    <source>
        <dbReference type="Proteomes" id="UP000791080"/>
    </source>
</evidence>
<proteinExistence type="inferred from homology"/>
<evidence type="ECO:0000259" key="4">
    <source>
        <dbReference type="Pfam" id="PF03061"/>
    </source>
</evidence>
<keyword evidence="6" id="KW-1185">Reference proteome</keyword>
<reference evidence="5 6" key="1">
    <citation type="submission" date="2013-07" db="EMBL/GenBank/DDBJ databases">
        <authorList>
            <consortium name="DOE Joint Genome Institute"/>
            <person name="Reeve W."/>
            <person name="Huntemann M."/>
            <person name="Han J."/>
            <person name="Chen A."/>
            <person name="Kyrpides N."/>
            <person name="Mavromatis K."/>
            <person name="Markowitz V."/>
            <person name="Palaniappan K."/>
            <person name="Ivanova N."/>
            <person name="Schaumberg A."/>
            <person name="Pati A."/>
            <person name="Liolios K."/>
            <person name="Nordberg H.P."/>
            <person name="Cantor M.N."/>
            <person name="Hua S.X."/>
            <person name="Woyke T."/>
        </authorList>
    </citation>
    <scope>NUCLEOTIDE SEQUENCE [LARGE SCALE GENOMIC DNA]</scope>
    <source>
        <strain evidence="5 6">DSM 43889</strain>
    </source>
</reference>
<evidence type="ECO:0000256" key="2">
    <source>
        <dbReference type="ARBA" id="ARBA00022801"/>
    </source>
</evidence>
<feature type="compositionally biased region" description="Basic and acidic residues" evidence="3">
    <location>
        <begin position="1"/>
        <end position="13"/>
    </location>
</feature>
<dbReference type="InterPro" id="IPR039298">
    <property type="entry name" value="ACOT13"/>
</dbReference>
<dbReference type="Proteomes" id="UP000791080">
    <property type="component" value="Unassembled WGS sequence"/>
</dbReference>
<dbReference type="SUPFAM" id="SSF54637">
    <property type="entry name" value="Thioesterase/thiol ester dehydrase-isomerase"/>
    <property type="match status" value="1"/>
</dbReference>